<dbReference type="PROSITE" id="PS51444">
    <property type="entry name" value="FH2"/>
    <property type="match status" value="1"/>
</dbReference>
<dbReference type="Proteomes" id="UP001303046">
    <property type="component" value="Unassembled WGS sequence"/>
</dbReference>
<evidence type="ECO:0000259" key="3">
    <source>
        <dbReference type="PROSITE" id="PS51444"/>
    </source>
</evidence>
<dbReference type="InterPro" id="IPR042201">
    <property type="entry name" value="FH2_Formin_sf"/>
</dbReference>
<sequence length="730" mass="80444">MLANMNGLAAPTPPAVAQPTARTVPSLTRTSAPPSSDMLECSTSPTNMSGSDVSGLSSSELAAILLAGQQTSVKQEFPEPHVKSELPPMANPLFGMSDAAALLQFLQAQQAVAQFHAQAQAAAQQRAAIQQQQQSTPPERKRSYPCTFQFCVICQKDVHSSKLPCHIRQCHVAKPMFQCPACDFTSTYSKNNVKSHMVSLHGLAGDPISYMDKYAAQVDEFMKMCFPNVRGRGRPMQGRSSPRSPTSPQQSAVRRSSQQSSALRRPSMVHPQHEMLALQQQQALLAAAQSMNPLSIFPQMVNNNNKLTSAALDPKLTQSECKVPKLESADSLDNGVSSSGSAEDVRNKLMGGRTLSNLVLSMRPQTSRPGESVQPRYLKTIPACTVLGEEQVKDTVFDTVPTALTCEVVEYVHEQIEEDSSLLSEEQHQKVTDLMKKVNLKKFEIEFSIHSVGRLDMTVLPLERASLVLEAVPSAADVERIRRFTYAHPNTQWTEAEQFVIDLAGIERAEEKLMVMVHTASFDSSISIINEQLDAYANAAKLIHESEQLRLILQAILALLNHLNGSSMAEKVVGGFCTSQLTEICAAQITGGASVLQTVAAFIHDRAPYATDVVDLVDPLTTAAKAPFLSIYDSLLHLDEGNQRVQLELEQLDFEHPVLAVRLNEMRRRLEEMAEKLIRVKDQVLAMLSYMGEALPRTEAEFRPEVYLLKLCDFLSSLRLHNELDVEVEN</sequence>
<dbReference type="SMART" id="SM00498">
    <property type="entry name" value="FH2"/>
    <property type="match status" value="1"/>
</dbReference>
<name>A0ABR1D095_NECAM</name>
<dbReference type="Gene3D" id="3.30.160.60">
    <property type="entry name" value="Classic Zinc Finger"/>
    <property type="match status" value="1"/>
</dbReference>
<evidence type="ECO:0000313" key="5">
    <source>
        <dbReference type="Proteomes" id="UP001303046"/>
    </source>
</evidence>
<protein>
    <recommendedName>
        <fullName evidence="3">FH2 domain-containing protein</fullName>
    </recommendedName>
</protein>
<accession>A0ABR1D095</accession>
<organism evidence="4 5">
    <name type="scientific">Necator americanus</name>
    <name type="common">Human hookworm</name>
    <dbReference type="NCBI Taxonomy" id="51031"/>
    <lineage>
        <taxon>Eukaryota</taxon>
        <taxon>Metazoa</taxon>
        <taxon>Ecdysozoa</taxon>
        <taxon>Nematoda</taxon>
        <taxon>Chromadorea</taxon>
        <taxon>Rhabditida</taxon>
        <taxon>Rhabditina</taxon>
        <taxon>Rhabditomorpha</taxon>
        <taxon>Strongyloidea</taxon>
        <taxon>Ancylostomatidae</taxon>
        <taxon>Bunostominae</taxon>
        <taxon>Necator</taxon>
    </lineage>
</organism>
<feature type="region of interest" description="Disordered" evidence="2">
    <location>
        <begin position="229"/>
        <end position="269"/>
    </location>
</feature>
<dbReference type="PANTHER" id="PTHR45857">
    <property type="entry name" value="FORMIN-LIKE PROTEIN"/>
    <property type="match status" value="1"/>
</dbReference>
<proteinExistence type="inferred from homology"/>
<dbReference type="Gene3D" id="1.20.58.2220">
    <property type="entry name" value="Formin, FH2 domain"/>
    <property type="match status" value="1"/>
</dbReference>
<feature type="region of interest" description="Disordered" evidence="2">
    <location>
        <begin position="1"/>
        <end position="54"/>
    </location>
</feature>
<evidence type="ECO:0000313" key="4">
    <source>
        <dbReference type="EMBL" id="KAK6743934.1"/>
    </source>
</evidence>
<keyword evidence="5" id="KW-1185">Reference proteome</keyword>
<reference evidence="4 5" key="1">
    <citation type="submission" date="2023-08" db="EMBL/GenBank/DDBJ databases">
        <title>A Necator americanus chromosomal reference genome.</title>
        <authorList>
            <person name="Ilik V."/>
            <person name="Petrzelkova K.J."/>
            <person name="Pardy F."/>
            <person name="Fuh T."/>
            <person name="Niatou-Singa F.S."/>
            <person name="Gouil Q."/>
            <person name="Baker L."/>
            <person name="Ritchie M.E."/>
            <person name="Jex A.R."/>
            <person name="Gazzola D."/>
            <person name="Li H."/>
            <person name="Toshio Fujiwara R."/>
            <person name="Zhan B."/>
            <person name="Aroian R.V."/>
            <person name="Pafco B."/>
            <person name="Schwarz E.M."/>
        </authorList>
    </citation>
    <scope>NUCLEOTIDE SEQUENCE [LARGE SCALE GENOMIC DNA]</scope>
    <source>
        <strain evidence="4 5">Aroian</strain>
        <tissue evidence="4">Whole animal</tissue>
    </source>
</reference>
<dbReference type="PANTHER" id="PTHR45857:SF8">
    <property type="entry name" value="FORMIN-HOMOLOGY AND ZINC FINGER DOMAINS PROTEIN 1"/>
    <property type="match status" value="1"/>
</dbReference>
<dbReference type="InterPro" id="IPR043592">
    <property type="entry name" value="FMNL_animal"/>
</dbReference>
<dbReference type="Pfam" id="PF02181">
    <property type="entry name" value="FH2"/>
    <property type="match status" value="1"/>
</dbReference>
<feature type="domain" description="FH2" evidence="3">
    <location>
        <begin position="360"/>
        <end position="730"/>
    </location>
</feature>
<dbReference type="SUPFAM" id="SSF101447">
    <property type="entry name" value="Formin homology 2 domain (FH2 domain)"/>
    <property type="match status" value="1"/>
</dbReference>
<evidence type="ECO:0000256" key="1">
    <source>
        <dbReference type="ARBA" id="ARBA00023449"/>
    </source>
</evidence>
<gene>
    <name evidence="4" type="primary">Necator_chrIII.g11697</name>
    <name evidence="4" type="ORF">RB195_010932</name>
</gene>
<comment type="similarity">
    <text evidence="1">Belongs to the formin homology family.</text>
</comment>
<dbReference type="InterPro" id="IPR015425">
    <property type="entry name" value="FH2_Formin"/>
</dbReference>
<evidence type="ECO:0000256" key="2">
    <source>
        <dbReference type="SAM" id="MobiDB-lite"/>
    </source>
</evidence>
<comment type="caution">
    <text evidence="4">The sequence shown here is derived from an EMBL/GenBank/DDBJ whole genome shotgun (WGS) entry which is preliminary data.</text>
</comment>
<feature type="compositionally biased region" description="Low complexity" evidence="2">
    <location>
        <begin position="239"/>
        <end position="266"/>
    </location>
</feature>
<dbReference type="EMBL" id="JAVFWL010000003">
    <property type="protein sequence ID" value="KAK6743934.1"/>
    <property type="molecule type" value="Genomic_DNA"/>
</dbReference>